<reference evidence="2 4" key="1">
    <citation type="journal article" date="2014" name="BMC Genomics">
        <title>Genome sequence of Anopheles sinensis provides insight into genetics basis of mosquito competence for malaria parasites.</title>
        <authorList>
            <person name="Zhou D."/>
            <person name="Zhang D."/>
            <person name="Ding G."/>
            <person name="Shi L."/>
            <person name="Hou Q."/>
            <person name="Ye Y."/>
            <person name="Xu Y."/>
            <person name="Zhou H."/>
            <person name="Xiong C."/>
            <person name="Li S."/>
            <person name="Yu J."/>
            <person name="Hong S."/>
            <person name="Yu X."/>
            <person name="Zou P."/>
            <person name="Chen C."/>
            <person name="Chang X."/>
            <person name="Wang W."/>
            <person name="Lv Y."/>
            <person name="Sun Y."/>
            <person name="Ma L."/>
            <person name="Shen B."/>
            <person name="Zhu C."/>
        </authorList>
    </citation>
    <scope>NUCLEOTIDE SEQUENCE [LARGE SCALE GENOMIC DNA]</scope>
</reference>
<proteinExistence type="predicted"/>
<evidence type="ECO:0000313" key="4">
    <source>
        <dbReference type="Proteomes" id="UP000030765"/>
    </source>
</evidence>
<evidence type="ECO:0000313" key="2">
    <source>
        <dbReference type="EMBL" id="KFB46559.1"/>
    </source>
</evidence>
<feature type="region of interest" description="Disordered" evidence="1">
    <location>
        <begin position="118"/>
        <end position="137"/>
    </location>
</feature>
<keyword evidence="4" id="KW-1185">Reference proteome</keyword>
<dbReference type="Proteomes" id="UP000030765">
    <property type="component" value="Unassembled WGS sequence"/>
</dbReference>
<gene>
    <name evidence="2" type="ORF">ZHAS_00014595</name>
</gene>
<dbReference type="EMBL" id="KE525319">
    <property type="protein sequence ID" value="KFB46559.1"/>
    <property type="molecule type" value="Genomic_DNA"/>
</dbReference>
<evidence type="ECO:0000256" key="1">
    <source>
        <dbReference type="SAM" id="MobiDB-lite"/>
    </source>
</evidence>
<feature type="region of interest" description="Disordered" evidence="1">
    <location>
        <begin position="1"/>
        <end position="30"/>
    </location>
</feature>
<name>A0A084W8L5_ANOSI</name>
<evidence type="ECO:0000313" key="3">
    <source>
        <dbReference type="EnsemblMetazoa" id="ASIC014595-PA"/>
    </source>
</evidence>
<dbReference type="VEuPathDB" id="VectorBase:ASIC014595"/>
<organism evidence="2">
    <name type="scientific">Anopheles sinensis</name>
    <name type="common">Mosquito</name>
    <dbReference type="NCBI Taxonomy" id="74873"/>
    <lineage>
        <taxon>Eukaryota</taxon>
        <taxon>Metazoa</taxon>
        <taxon>Ecdysozoa</taxon>
        <taxon>Arthropoda</taxon>
        <taxon>Hexapoda</taxon>
        <taxon>Insecta</taxon>
        <taxon>Pterygota</taxon>
        <taxon>Neoptera</taxon>
        <taxon>Endopterygota</taxon>
        <taxon>Diptera</taxon>
        <taxon>Nematocera</taxon>
        <taxon>Culicoidea</taxon>
        <taxon>Culicidae</taxon>
        <taxon>Anophelinae</taxon>
        <taxon>Anopheles</taxon>
    </lineage>
</organism>
<dbReference type="AlphaFoldDB" id="A0A084W8L5"/>
<feature type="region of interest" description="Disordered" evidence="1">
    <location>
        <begin position="62"/>
        <end position="103"/>
    </location>
</feature>
<dbReference type="EMBL" id="ATLV01021494">
    <property type="status" value="NOT_ANNOTATED_CDS"/>
    <property type="molecule type" value="Genomic_DNA"/>
</dbReference>
<protein>
    <submittedName>
        <fullName evidence="2 3">Uncharacterized protein</fullName>
    </submittedName>
</protein>
<dbReference type="EnsemblMetazoa" id="ASIC014595-RA">
    <property type="protein sequence ID" value="ASIC014595-PA"/>
    <property type="gene ID" value="ASIC014595"/>
</dbReference>
<reference evidence="3" key="2">
    <citation type="submission" date="2020-05" db="UniProtKB">
        <authorList>
            <consortium name="EnsemblMetazoa"/>
        </authorList>
    </citation>
    <scope>IDENTIFICATION</scope>
</reference>
<accession>A0A084W8L5</accession>
<sequence length="202" mass="22256">MLPHPLSGQRCRREGAEGDPSGNASNREGAKTVGVFLDCTREENRIASHHARHDNLCQKKLRTNSATTTTKKVKPAGLPCGRQPNNPPAWRGPEHIWGGCQKGNDGRKKKRTFLTHHAHANEEEESSSPSSSWHLSRRCTRKRSSAFARGANDYTTGTIGRSNKNLAGVEADFGSPHTQLQPSWNHVRRNYQNGDEEGVSGS</sequence>